<proteinExistence type="predicted"/>
<dbReference type="Gene3D" id="3.40.50.2300">
    <property type="match status" value="2"/>
</dbReference>
<dbReference type="PROSITE" id="PS50932">
    <property type="entry name" value="HTH_LACI_2"/>
    <property type="match status" value="1"/>
</dbReference>
<evidence type="ECO:0000313" key="5">
    <source>
        <dbReference type="EMBL" id="SHF49340.1"/>
    </source>
</evidence>
<dbReference type="OrthoDB" id="9775106at2"/>
<dbReference type="GO" id="GO:0003700">
    <property type="term" value="F:DNA-binding transcription factor activity"/>
    <property type="evidence" value="ECO:0007669"/>
    <property type="project" value="TreeGrafter"/>
</dbReference>
<dbReference type="InterPro" id="IPR028082">
    <property type="entry name" value="Peripla_BP_I"/>
</dbReference>
<dbReference type="AlphaFoldDB" id="A0A1M5C3S9"/>
<dbReference type="CDD" id="cd01392">
    <property type="entry name" value="HTH_LacI"/>
    <property type="match status" value="1"/>
</dbReference>
<evidence type="ECO:0000313" key="6">
    <source>
        <dbReference type="Proteomes" id="UP000184245"/>
    </source>
</evidence>
<dbReference type="EMBL" id="FQVI01000033">
    <property type="protein sequence ID" value="SHF49340.1"/>
    <property type="molecule type" value="Genomic_DNA"/>
</dbReference>
<dbReference type="Pfam" id="PF13377">
    <property type="entry name" value="Peripla_BP_3"/>
    <property type="match status" value="1"/>
</dbReference>
<dbReference type="InterPro" id="IPR010982">
    <property type="entry name" value="Lambda_DNA-bd_dom_sf"/>
</dbReference>
<dbReference type="GO" id="GO:0000976">
    <property type="term" value="F:transcription cis-regulatory region binding"/>
    <property type="evidence" value="ECO:0007669"/>
    <property type="project" value="TreeGrafter"/>
</dbReference>
<dbReference type="STRING" id="1122155.SAMN02745158_03958"/>
<dbReference type="SMART" id="SM00354">
    <property type="entry name" value="HTH_LACI"/>
    <property type="match status" value="1"/>
</dbReference>
<name>A0A1M5C3S9_9CLOT</name>
<evidence type="ECO:0000256" key="3">
    <source>
        <dbReference type="ARBA" id="ARBA00023163"/>
    </source>
</evidence>
<dbReference type="Pfam" id="PF00356">
    <property type="entry name" value="LacI"/>
    <property type="match status" value="1"/>
</dbReference>
<dbReference type="PANTHER" id="PTHR30146:SF109">
    <property type="entry name" value="HTH-TYPE TRANSCRIPTIONAL REGULATOR GALS"/>
    <property type="match status" value="1"/>
</dbReference>
<dbReference type="RefSeq" id="WP_072854501.1">
    <property type="nucleotide sequence ID" value="NZ_FQVI01000033.1"/>
</dbReference>
<dbReference type="SUPFAM" id="SSF47413">
    <property type="entry name" value="lambda repressor-like DNA-binding domains"/>
    <property type="match status" value="1"/>
</dbReference>
<dbReference type="CDD" id="cd06267">
    <property type="entry name" value="PBP1_LacI_sugar_binding-like"/>
    <property type="match status" value="1"/>
</dbReference>
<keyword evidence="1" id="KW-0805">Transcription regulation</keyword>
<dbReference type="InterPro" id="IPR046335">
    <property type="entry name" value="LacI/GalR-like_sensor"/>
</dbReference>
<dbReference type="SUPFAM" id="SSF53822">
    <property type="entry name" value="Periplasmic binding protein-like I"/>
    <property type="match status" value="1"/>
</dbReference>
<dbReference type="PANTHER" id="PTHR30146">
    <property type="entry name" value="LACI-RELATED TRANSCRIPTIONAL REPRESSOR"/>
    <property type="match status" value="1"/>
</dbReference>
<gene>
    <name evidence="5" type="ORF">SAMN02745158_03958</name>
</gene>
<evidence type="ECO:0000256" key="1">
    <source>
        <dbReference type="ARBA" id="ARBA00023015"/>
    </source>
</evidence>
<evidence type="ECO:0000259" key="4">
    <source>
        <dbReference type="PROSITE" id="PS50932"/>
    </source>
</evidence>
<dbReference type="InterPro" id="IPR000843">
    <property type="entry name" value="HTH_LacI"/>
</dbReference>
<feature type="domain" description="HTH lacI-type" evidence="4">
    <location>
        <begin position="5"/>
        <end position="51"/>
    </location>
</feature>
<keyword evidence="6" id="KW-1185">Reference proteome</keyword>
<evidence type="ECO:0000256" key="2">
    <source>
        <dbReference type="ARBA" id="ARBA00023125"/>
    </source>
</evidence>
<sequence>MKKKVTSVDIARAAGVSQATVSMVLNKKYNVSFSKDTIERVEQAARDMGYVIPKRRNHSDSKVHKLIVVFCPTLTNPYYVMLLQGIEAVAKEKGYGVFVCNTQRELKLEEQYLKMMPVVRPQGIIYTCNPSRSFMEQVEELAQQIPLVIISNREKTIEVDAINQDNTKVGRLMARHLLDLGHRDVAFITPPLTKRQQQRSKRVEGFVSEFEREGLKGHVIIKAADDALDKIIPNIDSEYKMGYNLTRELLAGEFSCTAIAGLNDMMAFGIIDALQDQKYKVPADVSVIGCDNTFYSSMHRMSLTTIEHFVPLKGRDACDIIIRKINSANNPYSGIQPTSIYHIEYEPKLIVRKTTSYAKARKHHRKNN</sequence>
<keyword evidence="3" id="KW-0804">Transcription</keyword>
<keyword evidence="2" id="KW-0238">DNA-binding</keyword>
<organism evidence="5 6">
    <name type="scientific">Lactonifactor longoviformis DSM 17459</name>
    <dbReference type="NCBI Taxonomy" id="1122155"/>
    <lineage>
        <taxon>Bacteria</taxon>
        <taxon>Bacillati</taxon>
        <taxon>Bacillota</taxon>
        <taxon>Clostridia</taxon>
        <taxon>Eubacteriales</taxon>
        <taxon>Clostridiaceae</taxon>
        <taxon>Lactonifactor</taxon>
    </lineage>
</organism>
<accession>A0A1M5C3S9</accession>
<dbReference type="Gene3D" id="1.10.260.40">
    <property type="entry name" value="lambda repressor-like DNA-binding domains"/>
    <property type="match status" value="1"/>
</dbReference>
<dbReference type="Proteomes" id="UP000184245">
    <property type="component" value="Unassembled WGS sequence"/>
</dbReference>
<protein>
    <submittedName>
        <fullName evidence="5">Transcriptional regulator, LacI family</fullName>
    </submittedName>
</protein>
<reference evidence="5 6" key="1">
    <citation type="submission" date="2016-11" db="EMBL/GenBank/DDBJ databases">
        <authorList>
            <person name="Jaros S."/>
            <person name="Januszkiewicz K."/>
            <person name="Wedrychowicz H."/>
        </authorList>
    </citation>
    <scope>NUCLEOTIDE SEQUENCE [LARGE SCALE GENOMIC DNA]</scope>
    <source>
        <strain evidence="5 6">DSM 17459</strain>
    </source>
</reference>